<keyword evidence="2" id="KW-1185">Reference proteome</keyword>
<proteinExistence type="predicted"/>
<dbReference type="RefSeq" id="WP_096054754.1">
    <property type="nucleotide sequence ID" value="NZ_CP023344.1"/>
</dbReference>
<dbReference type="OrthoDB" id="9803319at2"/>
<sequence>MADPNDRLTNNVAGRYYVDSSCVDCDQCRSHAPAFFQRDEETGFSFVFRQPASDEEVAVVEEALDGCPTESIGSDGSP</sequence>
<dbReference type="EMBL" id="CP023344">
    <property type="protein sequence ID" value="ATC63122.1"/>
    <property type="molecule type" value="Genomic_DNA"/>
</dbReference>
<dbReference type="Proteomes" id="UP000217265">
    <property type="component" value="Chromosome"/>
</dbReference>
<gene>
    <name evidence="1" type="ORF">CMV30_03645</name>
</gene>
<evidence type="ECO:0000313" key="2">
    <source>
        <dbReference type="Proteomes" id="UP000217265"/>
    </source>
</evidence>
<name>A0A290QGW3_9BACT</name>
<evidence type="ECO:0000313" key="1">
    <source>
        <dbReference type="EMBL" id="ATC63122.1"/>
    </source>
</evidence>
<reference evidence="1 2" key="1">
    <citation type="submission" date="2017-09" db="EMBL/GenBank/DDBJ databases">
        <title>Complete genome sequence of Verrucomicrobial strain HZ-65, isolated from freshwater.</title>
        <authorList>
            <person name="Choi A."/>
        </authorList>
    </citation>
    <scope>NUCLEOTIDE SEQUENCE [LARGE SCALE GENOMIC DNA]</scope>
    <source>
        <strain evidence="1 2">HZ-65</strain>
    </source>
</reference>
<accession>A0A290QGW3</accession>
<organism evidence="1 2">
    <name type="scientific">Nibricoccus aquaticus</name>
    <dbReference type="NCBI Taxonomy" id="2576891"/>
    <lineage>
        <taxon>Bacteria</taxon>
        <taxon>Pseudomonadati</taxon>
        <taxon>Verrucomicrobiota</taxon>
        <taxon>Opitutia</taxon>
        <taxon>Opitutales</taxon>
        <taxon>Opitutaceae</taxon>
        <taxon>Nibricoccus</taxon>
    </lineage>
</organism>
<dbReference type="SUPFAM" id="SSF54862">
    <property type="entry name" value="4Fe-4S ferredoxins"/>
    <property type="match status" value="1"/>
</dbReference>
<dbReference type="AlphaFoldDB" id="A0A290QGW3"/>
<dbReference type="Gene3D" id="3.30.70.20">
    <property type="match status" value="1"/>
</dbReference>
<dbReference type="PANTHER" id="PTHR42773:SF1">
    <property type="entry name" value="METALLO-BETA-LACTAMASE FAMILY PROTEIN"/>
    <property type="match status" value="1"/>
</dbReference>
<dbReference type="PANTHER" id="PTHR42773">
    <property type="entry name" value="METALLO-BETA-LACTAMASE-RELATED"/>
    <property type="match status" value="1"/>
</dbReference>
<dbReference type="Pfam" id="PF13370">
    <property type="entry name" value="Fer4_13"/>
    <property type="match status" value="1"/>
</dbReference>
<dbReference type="KEGG" id="vbh:CMV30_03645"/>
<protein>
    <submittedName>
        <fullName evidence="1">Ferredoxin</fullName>
    </submittedName>
</protein>